<keyword evidence="1" id="KW-0493">Microtubule</keyword>
<evidence type="ECO:0000313" key="3">
    <source>
        <dbReference type="Proteomes" id="UP000324629"/>
    </source>
</evidence>
<dbReference type="GO" id="GO:0005874">
    <property type="term" value="C:microtubule"/>
    <property type="evidence" value="ECO:0007669"/>
    <property type="project" value="UniProtKB-KW"/>
</dbReference>
<reference evidence="2 3" key="1">
    <citation type="journal article" date="2019" name="Gigascience">
        <title>Whole-genome sequence of the oriental lung fluke Paragonimus westermani.</title>
        <authorList>
            <person name="Oey H."/>
            <person name="Zakrzewski M."/>
            <person name="Narain K."/>
            <person name="Devi K.R."/>
            <person name="Agatsuma T."/>
            <person name="Nawaratna S."/>
            <person name="Gobert G.N."/>
            <person name="Jones M.K."/>
            <person name="Ragan M.A."/>
            <person name="McManus D.P."/>
            <person name="Krause L."/>
        </authorList>
    </citation>
    <scope>NUCLEOTIDE SEQUENCE [LARGE SCALE GENOMIC DNA]</scope>
    <source>
        <strain evidence="2 3">IND2009</strain>
    </source>
</reference>
<keyword evidence="3" id="KW-1185">Reference proteome</keyword>
<sequence length="119" mass="13596">MKPELVGSVVKKTAEILNFEHEAVELCLTAMNQSKMEKDMAMFIKKEFDKRHGGDWHCIIGKHFGCKRHVVSFNYLRLLLPISACKCCCMTHFPLDASSVMCTITPESLPPVYHLLIRK</sequence>
<dbReference type="InterPro" id="IPR037177">
    <property type="entry name" value="DLC_sf"/>
</dbReference>
<dbReference type="PANTHER" id="PTHR11886">
    <property type="entry name" value="DYNEIN LIGHT CHAIN"/>
    <property type="match status" value="1"/>
</dbReference>
<comment type="caution">
    <text evidence="2">The sequence shown here is derived from an EMBL/GenBank/DDBJ whole genome shotgun (WGS) entry which is preliminary data.</text>
</comment>
<keyword evidence="1" id="KW-0963">Cytoplasm</keyword>
<protein>
    <recommendedName>
        <fullName evidence="1">Dynein light chain</fullName>
    </recommendedName>
</protein>
<gene>
    <name evidence="2" type="ORF">DEA37_0014681</name>
</gene>
<evidence type="ECO:0000313" key="2">
    <source>
        <dbReference type="EMBL" id="KAA3673240.1"/>
    </source>
</evidence>
<dbReference type="Pfam" id="PF01221">
    <property type="entry name" value="Dynein_light"/>
    <property type="match status" value="1"/>
</dbReference>
<dbReference type="SUPFAM" id="SSF54648">
    <property type="entry name" value="DLC"/>
    <property type="match status" value="1"/>
</dbReference>
<keyword evidence="1" id="KW-0505">Motor protein</keyword>
<organism evidence="2 3">
    <name type="scientific">Paragonimus westermani</name>
    <dbReference type="NCBI Taxonomy" id="34504"/>
    <lineage>
        <taxon>Eukaryota</taxon>
        <taxon>Metazoa</taxon>
        <taxon>Spiralia</taxon>
        <taxon>Lophotrochozoa</taxon>
        <taxon>Platyhelminthes</taxon>
        <taxon>Trematoda</taxon>
        <taxon>Digenea</taxon>
        <taxon>Plagiorchiida</taxon>
        <taxon>Troglotremata</taxon>
        <taxon>Troglotrematidae</taxon>
        <taxon>Paragonimus</taxon>
    </lineage>
</organism>
<comment type="similarity">
    <text evidence="1">Belongs to the dynein light chain family.</text>
</comment>
<accession>A0A5J4NCU0</accession>
<dbReference type="PANTHER" id="PTHR11886:SF35">
    <property type="entry name" value="DYNEIN LIGHT CHAIN"/>
    <property type="match status" value="1"/>
</dbReference>
<name>A0A5J4NCU0_9TREM</name>
<comment type="subcellular location">
    <subcellularLocation>
        <location evidence="1">Cytoplasm</location>
        <location evidence="1">Cytoskeleton</location>
    </subcellularLocation>
</comment>
<dbReference type="EMBL" id="QNGE01004082">
    <property type="protein sequence ID" value="KAA3673240.1"/>
    <property type="molecule type" value="Genomic_DNA"/>
</dbReference>
<dbReference type="GO" id="GO:0005868">
    <property type="term" value="C:cytoplasmic dynein complex"/>
    <property type="evidence" value="ECO:0007669"/>
    <property type="project" value="TreeGrafter"/>
</dbReference>
<dbReference type="Proteomes" id="UP000324629">
    <property type="component" value="Unassembled WGS sequence"/>
</dbReference>
<dbReference type="GO" id="GO:0007017">
    <property type="term" value="P:microtubule-based process"/>
    <property type="evidence" value="ECO:0007669"/>
    <property type="project" value="InterPro"/>
</dbReference>
<dbReference type="Gene3D" id="3.30.740.10">
    <property type="entry name" value="Protein Inhibitor Of Neuronal Nitric Oxide Synthase"/>
    <property type="match status" value="1"/>
</dbReference>
<dbReference type="GO" id="GO:0045505">
    <property type="term" value="F:dynein intermediate chain binding"/>
    <property type="evidence" value="ECO:0007669"/>
    <property type="project" value="TreeGrafter"/>
</dbReference>
<keyword evidence="1" id="KW-0243">Dynein</keyword>
<dbReference type="AlphaFoldDB" id="A0A5J4NCU0"/>
<proteinExistence type="inferred from homology"/>
<evidence type="ECO:0000256" key="1">
    <source>
        <dbReference type="RuleBase" id="RU365010"/>
    </source>
</evidence>
<keyword evidence="1" id="KW-0206">Cytoskeleton</keyword>
<dbReference type="InterPro" id="IPR001372">
    <property type="entry name" value="Dynein_light_chain_typ-1/2"/>
</dbReference>
<dbReference type="SMART" id="SM01375">
    <property type="entry name" value="Dynein_light"/>
    <property type="match status" value="1"/>
</dbReference>